<keyword evidence="1" id="KW-0808">Transferase</keyword>
<dbReference type="RefSeq" id="WP_327345781.1">
    <property type="nucleotide sequence ID" value="NZ_FNUZ01000001.1"/>
</dbReference>
<dbReference type="InterPro" id="IPR029063">
    <property type="entry name" value="SAM-dependent_MTases_sf"/>
</dbReference>
<dbReference type="Proteomes" id="UP000236752">
    <property type="component" value="Unassembled WGS sequence"/>
</dbReference>
<dbReference type="Pfam" id="PF13489">
    <property type="entry name" value="Methyltransf_23"/>
    <property type="match status" value="1"/>
</dbReference>
<dbReference type="CDD" id="cd02440">
    <property type="entry name" value="AdoMet_MTases"/>
    <property type="match status" value="1"/>
</dbReference>
<dbReference type="AlphaFoldDB" id="A0A1H5TCW9"/>
<dbReference type="InterPro" id="IPR023149">
    <property type="entry name" value="Trans_acon_MeTrfase_C"/>
</dbReference>
<dbReference type="Gene3D" id="3.40.50.150">
    <property type="entry name" value="Vaccinia Virus protein VP39"/>
    <property type="match status" value="1"/>
</dbReference>
<dbReference type="Gene3D" id="1.10.150.290">
    <property type="entry name" value="S-adenosyl-L-methionine-dependent methyltransferases"/>
    <property type="match status" value="1"/>
</dbReference>
<sequence>MMDTSADMDWNPGVYQRFRGLRLRPALDLMRSLGPLPEGDVIDLGCGSGEVGPALGQLRRPLIGIDSSPAMLHHAKLSGVYSELREMDIADWSPETPPALIFSNAVLQWLPDHTTLFPKLAGMLTKGGYLAVQLPHQRNAPSHRLWRQLVDELFPGRVDHSKQPGILLPAEYHRLMAPLGKVTLWETEYYQELAPDGEGNPVRRFTEGTYARPILQALDPDEQAKLIAAYEAVIGKAYPKGPTGSVLFPFRRLFITVQV</sequence>
<reference evidence="1 2" key="1">
    <citation type="submission" date="2016-10" db="EMBL/GenBank/DDBJ databases">
        <authorList>
            <person name="de Groot N.N."/>
        </authorList>
    </citation>
    <scope>NUCLEOTIDE SEQUENCE [LARGE SCALE GENOMIC DNA]</scope>
    <source>
        <strain evidence="1 2">DSM 26915</strain>
    </source>
</reference>
<dbReference type="PANTHER" id="PTHR43861">
    <property type="entry name" value="TRANS-ACONITATE 2-METHYLTRANSFERASE-RELATED"/>
    <property type="match status" value="1"/>
</dbReference>
<evidence type="ECO:0000313" key="1">
    <source>
        <dbReference type="EMBL" id="SEF60685.1"/>
    </source>
</evidence>
<protein>
    <submittedName>
        <fullName evidence="1">Trans-aconitate 2-methyltransferase</fullName>
    </submittedName>
</protein>
<organism evidence="1 2">
    <name type="scientific">Thalassococcus halodurans</name>
    <dbReference type="NCBI Taxonomy" id="373675"/>
    <lineage>
        <taxon>Bacteria</taxon>
        <taxon>Pseudomonadati</taxon>
        <taxon>Pseudomonadota</taxon>
        <taxon>Alphaproteobacteria</taxon>
        <taxon>Rhodobacterales</taxon>
        <taxon>Roseobacteraceae</taxon>
        <taxon>Thalassococcus</taxon>
    </lineage>
</organism>
<accession>A0A1H5TCW9</accession>
<dbReference type="PANTHER" id="PTHR43861:SF1">
    <property type="entry name" value="TRANS-ACONITATE 2-METHYLTRANSFERASE"/>
    <property type="match status" value="1"/>
</dbReference>
<dbReference type="GO" id="GO:0030798">
    <property type="term" value="F:trans-aconitate 2-methyltransferase activity"/>
    <property type="evidence" value="ECO:0007669"/>
    <property type="project" value="InterPro"/>
</dbReference>
<name>A0A1H5TCW9_9RHOB</name>
<evidence type="ECO:0000313" key="2">
    <source>
        <dbReference type="Proteomes" id="UP000236752"/>
    </source>
</evidence>
<gene>
    <name evidence="1" type="ORF">SAMN04488045_0573</name>
</gene>
<dbReference type="EMBL" id="FNUZ01000001">
    <property type="protein sequence ID" value="SEF60685.1"/>
    <property type="molecule type" value="Genomic_DNA"/>
</dbReference>
<proteinExistence type="predicted"/>
<dbReference type="SUPFAM" id="SSF53335">
    <property type="entry name" value="S-adenosyl-L-methionine-dependent methyltransferases"/>
    <property type="match status" value="1"/>
</dbReference>
<dbReference type="GO" id="GO:0032259">
    <property type="term" value="P:methylation"/>
    <property type="evidence" value="ECO:0007669"/>
    <property type="project" value="UniProtKB-KW"/>
</dbReference>
<keyword evidence="2" id="KW-1185">Reference proteome</keyword>
<keyword evidence="1" id="KW-0489">Methyltransferase</keyword>